<dbReference type="PROSITE" id="PS51257">
    <property type="entry name" value="PROKAR_LIPOPROTEIN"/>
    <property type="match status" value="1"/>
</dbReference>
<protein>
    <recommendedName>
        <fullName evidence="2">DUF5689 domain-containing protein</fullName>
    </recommendedName>
</protein>
<feature type="chain" id="PRO_5015143792" description="DUF5689 domain-containing protein" evidence="1">
    <location>
        <begin position="23"/>
        <end position="267"/>
    </location>
</feature>
<evidence type="ECO:0000256" key="1">
    <source>
        <dbReference type="SAM" id="SignalP"/>
    </source>
</evidence>
<dbReference type="OrthoDB" id="1492759at2"/>
<comment type="caution">
    <text evidence="3">The sequence shown here is derived from an EMBL/GenBank/DDBJ whole genome shotgun (WGS) entry which is preliminary data.</text>
</comment>
<evidence type="ECO:0000313" key="4">
    <source>
        <dbReference type="Proteomes" id="UP000240572"/>
    </source>
</evidence>
<dbReference type="Pfam" id="PF18942">
    <property type="entry name" value="DUF5689"/>
    <property type="match status" value="1"/>
</dbReference>
<keyword evidence="1" id="KW-0732">Signal</keyword>
<organism evidence="3 4">
    <name type="scientific">Taibaiella chishuiensis</name>
    <dbReference type="NCBI Taxonomy" id="1434707"/>
    <lineage>
        <taxon>Bacteria</taxon>
        <taxon>Pseudomonadati</taxon>
        <taxon>Bacteroidota</taxon>
        <taxon>Chitinophagia</taxon>
        <taxon>Chitinophagales</taxon>
        <taxon>Chitinophagaceae</taxon>
        <taxon>Taibaiella</taxon>
    </lineage>
</organism>
<dbReference type="AlphaFoldDB" id="A0A2P8DD69"/>
<dbReference type="EMBL" id="PYGD01000001">
    <property type="protein sequence ID" value="PSK95149.1"/>
    <property type="molecule type" value="Genomic_DNA"/>
</dbReference>
<dbReference type="RefSeq" id="WP_106521820.1">
    <property type="nucleotide sequence ID" value="NZ_PYGD01000001.1"/>
</dbReference>
<evidence type="ECO:0000313" key="3">
    <source>
        <dbReference type="EMBL" id="PSK95149.1"/>
    </source>
</evidence>
<evidence type="ECO:0000259" key="2">
    <source>
        <dbReference type="Pfam" id="PF18942"/>
    </source>
</evidence>
<name>A0A2P8DD69_9BACT</name>
<gene>
    <name evidence="3" type="ORF">B0I18_1011314</name>
</gene>
<dbReference type="InterPro" id="IPR043744">
    <property type="entry name" value="DUF5689"/>
</dbReference>
<sequence>MKKNFIILLCACSVGLAITVSSCLKKEFDAPPNESSYDPGLTVTHTIAELKEMPQTLISDDVVIAGVVCMDDRSGNYYKKIVIQDATGGIEVEIDQTNLYTDYPVGRKVYIRCKGLYLGNYFELPQLGAAPDERGSLTQINGTMVDDYIVKGNFPNAIKVDTFDYSDLTSVDPARVNTLVAIRNAQFSESDAGAPYSAPGATTNRNLSDCSFSGGIVVRSSNYAKFQSFPTPKGNGVLVALYTRYRSTPQLIIRDTSDVRFVNPRCE</sequence>
<proteinExistence type="predicted"/>
<accession>A0A2P8DD69</accession>
<feature type="domain" description="DUF5689" evidence="2">
    <location>
        <begin position="43"/>
        <end position="259"/>
    </location>
</feature>
<feature type="signal peptide" evidence="1">
    <location>
        <begin position="1"/>
        <end position="22"/>
    </location>
</feature>
<keyword evidence="4" id="KW-1185">Reference proteome</keyword>
<reference evidence="3 4" key="1">
    <citation type="submission" date="2018-03" db="EMBL/GenBank/DDBJ databases">
        <title>Genomic Encyclopedia of Type Strains, Phase III (KMG-III): the genomes of soil and plant-associated and newly described type strains.</title>
        <authorList>
            <person name="Whitman W."/>
        </authorList>
    </citation>
    <scope>NUCLEOTIDE SEQUENCE [LARGE SCALE GENOMIC DNA]</scope>
    <source>
        <strain evidence="3 4">CGMCC 1.12700</strain>
    </source>
</reference>
<dbReference type="Proteomes" id="UP000240572">
    <property type="component" value="Unassembled WGS sequence"/>
</dbReference>